<sequence>MKHWKSTWIIGVAILHTIYAIVVFGEEYILLFENGLFNSVSSPRSALAVWFFLFGQLLFVVALLVQAIERSDSKEKTKLTGINLLLMTIIGVTIMPASGFWLMLPPAIAMLLSKSESPENSTAT</sequence>
<keyword evidence="1" id="KW-0812">Transmembrane</keyword>
<proteinExistence type="predicted"/>
<keyword evidence="3" id="KW-1185">Reference proteome</keyword>
<gene>
    <name evidence="2" type="ORF">FLL46_00115</name>
</gene>
<evidence type="ECO:0000256" key="1">
    <source>
        <dbReference type="SAM" id="Phobius"/>
    </source>
</evidence>
<protein>
    <submittedName>
        <fullName evidence="2">Molecular chaperone GroEL</fullName>
    </submittedName>
</protein>
<dbReference type="Pfam" id="PF20064">
    <property type="entry name" value="DUF6463"/>
    <property type="match status" value="1"/>
</dbReference>
<evidence type="ECO:0000313" key="2">
    <source>
        <dbReference type="EMBL" id="TQV89324.1"/>
    </source>
</evidence>
<feature type="transmembrane region" description="Helical" evidence="1">
    <location>
        <begin position="45"/>
        <end position="68"/>
    </location>
</feature>
<name>A0A545UIM7_9GAMM</name>
<accession>A0A545UIM7</accession>
<reference evidence="2 3" key="1">
    <citation type="submission" date="2019-07" db="EMBL/GenBank/DDBJ databases">
        <title>Draft genome for Aliikangiella sp. M105.</title>
        <authorList>
            <person name="Wang G."/>
        </authorList>
    </citation>
    <scope>NUCLEOTIDE SEQUENCE [LARGE SCALE GENOMIC DNA]</scope>
    <source>
        <strain evidence="2 3">M105</strain>
    </source>
</reference>
<dbReference type="EMBL" id="VIKS01000001">
    <property type="protein sequence ID" value="TQV89324.1"/>
    <property type="molecule type" value="Genomic_DNA"/>
</dbReference>
<keyword evidence="1" id="KW-1133">Transmembrane helix</keyword>
<dbReference type="OrthoDB" id="9156198at2"/>
<feature type="transmembrane region" description="Helical" evidence="1">
    <location>
        <begin position="80"/>
        <end position="104"/>
    </location>
</feature>
<feature type="transmembrane region" description="Helical" evidence="1">
    <location>
        <begin position="7"/>
        <end position="25"/>
    </location>
</feature>
<dbReference type="Proteomes" id="UP000315439">
    <property type="component" value="Unassembled WGS sequence"/>
</dbReference>
<dbReference type="InterPro" id="IPR045590">
    <property type="entry name" value="DUF6463"/>
</dbReference>
<keyword evidence="1" id="KW-0472">Membrane</keyword>
<evidence type="ECO:0000313" key="3">
    <source>
        <dbReference type="Proteomes" id="UP000315439"/>
    </source>
</evidence>
<organism evidence="2 3">
    <name type="scientific">Aliikangiella coralliicola</name>
    <dbReference type="NCBI Taxonomy" id="2592383"/>
    <lineage>
        <taxon>Bacteria</taxon>
        <taxon>Pseudomonadati</taxon>
        <taxon>Pseudomonadota</taxon>
        <taxon>Gammaproteobacteria</taxon>
        <taxon>Oceanospirillales</taxon>
        <taxon>Pleioneaceae</taxon>
        <taxon>Aliikangiella</taxon>
    </lineage>
</organism>
<comment type="caution">
    <text evidence="2">The sequence shown here is derived from an EMBL/GenBank/DDBJ whole genome shotgun (WGS) entry which is preliminary data.</text>
</comment>
<dbReference type="AlphaFoldDB" id="A0A545UIM7"/>
<dbReference type="RefSeq" id="WP_142891388.1">
    <property type="nucleotide sequence ID" value="NZ_ML660160.1"/>
</dbReference>